<dbReference type="EMBL" id="AMFJ01034121">
    <property type="protein sequence ID" value="EKD30201.1"/>
    <property type="molecule type" value="Genomic_DNA"/>
</dbReference>
<name>K1XZ31_9BACT</name>
<gene>
    <name evidence="1" type="ORF">ACD_78C00121G0003</name>
</gene>
<organism evidence="1">
    <name type="scientific">uncultured bacterium</name>
    <name type="common">gcode 4</name>
    <dbReference type="NCBI Taxonomy" id="1234023"/>
    <lineage>
        <taxon>Bacteria</taxon>
        <taxon>environmental samples</taxon>
    </lineage>
</organism>
<accession>K1XZ31</accession>
<evidence type="ECO:0008006" key="2">
    <source>
        <dbReference type="Google" id="ProtNLM"/>
    </source>
</evidence>
<sequence>MQQETIIESKICKHCSANFDITDKDLEFYEKISPVFGGVKYAIPSPTLCPDCRLQRKMPWRNEKKLYKRKCDFSWDDIVSVYSPDKPYKAYTSDKWLSDKWDPMDYGQDFDFTRPFFEQFHDFSKKVPKLALHIDVSMENCNYCNYWMNSSNCYMCIAASWSQECLYSNLPVKSLSDNDGEFNIWNQHCYECIHCNNCYDSQFLWYSQECKNSYFLLDCNNCSNCFWCVNLQHKEYCFFGEQLTKEEYESKVSGIMSHNSLREKYRKEYENFILWFPRKSVRNTNSENCLGDYIQHSKNCTNCFSAIQMENCKDTDSSGVQSSYIYSCYYVGNWSNFLYENIWLSQSTKTVSCVFWRMLESCFYCVNMSECSHCFWCTWLRNKSYCILNRQYTKEEYEELIPKIIEHMQEAWEWWEFFPSNLSPFGYNETVAQEYFPLDKENAIQKWFNWSDYEPPFPRVEKIIPSSKLPDDIAKIPDDILNWAIECEVTQKPFRIIKQELEFYRKHNIPVPRRHPDQRHLDRMNLQNPRKLFERKCDKCGVEMMTTYAPERPEIVYCEGCYEKEVY</sequence>
<dbReference type="AlphaFoldDB" id="K1XZ31"/>
<proteinExistence type="predicted"/>
<comment type="caution">
    <text evidence="1">The sequence shown here is derived from an EMBL/GenBank/DDBJ whole genome shotgun (WGS) entry which is preliminary data.</text>
</comment>
<evidence type="ECO:0000313" key="1">
    <source>
        <dbReference type="EMBL" id="EKD30201.1"/>
    </source>
</evidence>
<protein>
    <recommendedName>
        <fullName evidence="2">Caib/baif family protein</fullName>
    </recommendedName>
</protein>
<reference evidence="1" key="1">
    <citation type="journal article" date="2012" name="Science">
        <title>Fermentation, hydrogen, and sulfur metabolism in multiple uncultivated bacterial phyla.</title>
        <authorList>
            <person name="Wrighton K.C."/>
            <person name="Thomas B.C."/>
            <person name="Sharon I."/>
            <person name="Miller C.S."/>
            <person name="Castelle C.J."/>
            <person name="VerBerkmoes N.C."/>
            <person name="Wilkins M.J."/>
            <person name="Hettich R.L."/>
            <person name="Lipton M.S."/>
            <person name="Williams K.H."/>
            <person name="Long P.E."/>
            <person name="Banfield J.F."/>
        </authorList>
    </citation>
    <scope>NUCLEOTIDE SEQUENCE [LARGE SCALE GENOMIC DNA]</scope>
</reference>